<dbReference type="PANTHER" id="PTHR10890">
    <property type="entry name" value="CYSTEINYL-TRNA SYNTHETASE"/>
    <property type="match status" value="1"/>
</dbReference>
<feature type="compositionally biased region" description="Basic and acidic residues" evidence="12">
    <location>
        <begin position="807"/>
        <end position="820"/>
    </location>
</feature>
<keyword evidence="11" id="KW-0175">Coiled coil</keyword>
<evidence type="ECO:0000256" key="4">
    <source>
        <dbReference type="ARBA" id="ARBA00022723"/>
    </source>
</evidence>
<dbReference type="GO" id="GO:0004817">
    <property type="term" value="F:cysteine-tRNA ligase activity"/>
    <property type="evidence" value="ECO:0007669"/>
    <property type="project" value="UniProtKB-EC"/>
</dbReference>
<dbReference type="NCBIfam" id="TIGR00435">
    <property type="entry name" value="cysS"/>
    <property type="match status" value="1"/>
</dbReference>
<dbReference type="VEuPathDB" id="FungiDB:BLGHR1_10735"/>
<keyword evidence="9" id="KW-0030">Aminoacyl-tRNA synthetase</keyword>
<keyword evidence="8" id="KW-0648">Protein biosynthesis</keyword>
<dbReference type="InterPro" id="IPR014729">
    <property type="entry name" value="Rossmann-like_a/b/a_fold"/>
</dbReference>
<comment type="cofactor">
    <cofactor evidence="1">
        <name>Zn(2+)</name>
        <dbReference type="ChEBI" id="CHEBI:29105"/>
    </cofactor>
</comment>
<dbReference type="GO" id="GO:0006423">
    <property type="term" value="P:cysteinyl-tRNA aminoacylation"/>
    <property type="evidence" value="ECO:0007669"/>
    <property type="project" value="InterPro"/>
</dbReference>
<evidence type="ECO:0000256" key="9">
    <source>
        <dbReference type="ARBA" id="ARBA00023146"/>
    </source>
</evidence>
<feature type="coiled-coil region" evidence="11">
    <location>
        <begin position="730"/>
        <end position="765"/>
    </location>
</feature>
<reference evidence="14 15" key="1">
    <citation type="submission" date="2017-11" db="EMBL/GenBank/DDBJ databases">
        <authorList>
            <person name="Kracher B."/>
        </authorList>
    </citation>
    <scope>NUCLEOTIDE SEQUENCE [LARGE SCALE GENOMIC DNA]</scope>
    <source>
        <strain evidence="14 15">RACE1</strain>
    </source>
</reference>
<dbReference type="SUPFAM" id="SSF52374">
    <property type="entry name" value="Nucleotidylyl transferase"/>
    <property type="match status" value="1"/>
</dbReference>
<feature type="region of interest" description="Disordered" evidence="12">
    <location>
        <begin position="807"/>
        <end position="826"/>
    </location>
</feature>
<keyword evidence="7" id="KW-0067">ATP-binding</keyword>
<feature type="domain" description="tRNA synthetases class I catalytic" evidence="13">
    <location>
        <begin position="48"/>
        <end position="475"/>
    </location>
</feature>
<dbReference type="GO" id="GO:0046872">
    <property type="term" value="F:metal ion binding"/>
    <property type="evidence" value="ECO:0007669"/>
    <property type="project" value="UniProtKB-KW"/>
</dbReference>
<evidence type="ECO:0000256" key="12">
    <source>
        <dbReference type="SAM" id="MobiDB-lite"/>
    </source>
</evidence>
<feature type="compositionally biased region" description="Basic and acidic residues" evidence="12">
    <location>
        <begin position="314"/>
        <end position="323"/>
    </location>
</feature>
<dbReference type="GO" id="GO:0005524">
    <property type="term" value="F:ATP binding"/>
    <property type="evidence" value="ECO:0007669"/>
    <property type="project" value="UniProtKB-KW"/>
</dbReference>
<evidence type="ECO:0000259" key="13">
    <source>
        <dbReference type="Pfam" id="PF01406"/>
    </source>
</evidence>
<evidence type="ECO:0000313" key="15">
    <source>
        <dbReference type="Proteomes" id="UP000275772"/>
    </source>
</evidence>
<dbReference type="InterPro" id="IPR009080">
    <property type="entry name" value="tRNAsynth_Ia_anticodon-bd"/>
</dbReference>
<accession>A0A383UL63</accession>
<dbReference type="EMBL" id="UNSH01000006">
    <property type="protein sequence ID" value="SZF00012.1"/>
    <property type="molecule type" value="Genomic_DNA"/>
</dbReference>
<name>A0A383UL63_BLUHO</name>
<keyword evidence="5" id="KW-0547">Nucleotide-binding</keyword>
<proteinExistence type="inferred from homology"/>
<evidence type="ECO:0000256" key="7">
    <source>
        <dbReference type="ARBA" id="ARBA00022840"/>
    </source>
</evidence>
<evidence type="ECO:0000256" key="8">
    <source>
        <dbReference type="ARBA" id="ARBA00022917"/>
    </source>
</evidence>
<dbReference type="AlphaFoldDB" id="A0A383UL63"/>
<dbReference type="GO" id="GO:0005737">
    <property type="term" value="C:cytoplasm"/>
    <property type="evidence" value="ECO:0007669"/>
    <property type="project" value="TreeGrafter"/>
</dbReference>
<dbReference type="Pfam" id="PF01406">
    <property type="entry name" value="tRNA-synt_1e"/>
    <property type="match status" value="1"/>
</dbReference>
<dbReference type="Gene3D" id="3.40.50.620">
    <property type="entry name" value="HUPs"/>
    <property type="match status" value="2"/>
</dbReference>
<dbReference type="EC" id="6.1.1.16" evidence="2"/>
<keyword evidence="3" id="KW-0436">Ligase</keyword>
<dbReference type="SUPFAM" id="SSF47323">
    <property type="entry name" value="Anticodon-binding domain of a subclass of class I aminoacyl-tRNA synthetases"/>
    <property type="match status" value="1"/>
</dbReference>
<evidence type="ECO:0000256" key="1">
    <source>
        <dbReference type="ARBA" id="ARBA00001947"/>
    </source>
</evidence>
<organism evidence="14 15">
    <name type="scientific">Blumeria hordei</name>
    <name type="common">Barley powdery mildew</name>
    <name type="synonym">Blumeria graminis f. sp. hordei</name>
    <dbReference type="NCBI Taxonomy" id="2867405"/>
    <lineage>
        <taxon>Eukaryota</taxon>
        <taxon>Fungi</taxon>
        <taxon>Dikarya</taxon>
        <taxon>Ascomycota</taxon>
        <taxon>Pezizomycotina</taxon>
        <taxon>Leotiomycetes</taxon>
        <taxon>Erysiphales</taxon>
        <taxon>Erysiphaceae</taxon>
        <taxon>Blumeria</taxon>
    </lineage>
</organism>
<keyword evidence="4" id="KW-0479">Metal-binding</keyword>
<dbReference type="Proteomes" id="UP000275772">
    <property type="component" value="Unassembled WGS sequence"/>
</dbReference>
<evidence type="ECO:0000256" key="6">
    <source>
        <dbReference type="ARBA" id="ARBA00022833"/>
    </source>
</evidence>
<protein>
    <recommendedName>
        <fullName evidence="2">cysteine--tRNA ligase</fullName>
        <ecNumber evidence="2">6.1.1.16</ecNumber>
    </recommendedName>
    <alternativeName>
        <fullName evidence="10">Cysteinyl-tRNA synthetase</fullName>
    </alternativeName>
</protein>
<evidence type="ECO:0000256" key="10">
    <source>
        <dbReference type="ARBA" id="ARBA00031499"/>
    </source>
</evidence>
<sequence length="826" mass="92928">MGALFRFNFLRISSSVTKRREFVTYGAKMAQFKVHNSLKPGAPVPFIPKEEGKISWYACGPTVYDHSHLGHARNYVSTDIIRRIMRDYFGFNVKFVMNITDVDDKIILKARRQKLLEIEKSKPHTQSELIALTTAAFKFYAQKNLPELLTASGVENLSPENFPVLRDQVYGAVLSGGTLAGAGKPGDAEAKIKMHLHNLTSASDAILENKTFGKADEVLLAYLDSLYKESIDGHDHTIFTDVTKYWEDQFMADMDELNVLRPDTITRVTSYVPKIIDFVAQLVHKGFAYEVDGSVYFDITAFEKSGNQYARLRPDSRNDKALQEEGEGSLSKNLGEKRGAGDFALWKKSKAGEPVWPSPWGEGRPGWHIECSVMASDILGSQMDIHSGGIDLTFPHHDNELAQSEAYFCEPGKGCHDWVRYFLHMGHLSIAGSKMSKSLKNFQTIRDSLKTDFSPRRMRIVFLMGRWNDGVEISTDMKIMAEAWETTVNNFFVNVKSHLSENVTTLNPGIAPMAHSALADTLEQAQLDLHSSLTDSFDTPRALRVISDLIKEVNIHISTQKLSPDIIMLEAVARWVTKIIGILGLDANASAPYDGLGWSSGSLSTNLSSQEIVSGYREVFYQVINEVEGLGLESNTELTLTSKNVETEFSVLEESGTKDAHILAMPFLRATSKLRDTLRKLAPNSEAKKQILDLSDRIRDVYLFELGVYLDDRSIEQGALIKFVPKSELLAQREEKLSKEREKVALKEKARLDREKLDAERAERAKINPMVMFRSDKKWGAWDDQGIPTKLQDGSEVPKSALKKLKKDWERQKKAHDEWITKSSSI</sequence>
<dbReference type="InterPro" id="IPR032678">
    <property type="entry name" value="tRNA-synt_1_cat_dom"/>
</dbReference>
<evidence type="ECO:0000256" key="2">
    <source>
        <dbReference type="ARBA" id="ARBA00012832"/>
    </source>
</evidence>
<dbReference type="PANTHER" id="PTHR10890:SF3">
    <property type="entry name" value="CYSTEINE--TRNA LIGASE, CYTOPLASMIC"/>
    <property type="match status" value="1"/>
</dbReference>
<dbReference type="HAMAP" id="MF_00041">
    <property type="entry name" value="Cys_tRNA_synth"/>
    <property type="match status" value="1"/>
</dbReference>
<evidence type="ECO:0000256" key="3">
    <source>
        <dbReference type="ARBA" id="ARBA00022598"/>
    </source>
</evidence>
<feature type="region of interest" description="Disordered" evidence="12">
    <location>
        <begin position="314"/>
        <end position="336"/>
    </location>
</feature>
<dbReference type="PRINTS" id="PR00983">
    <property type="entry name" value="TRNASYNTHCYS"/>
</dbReference>
<evidence type="ECO:0000256" key="5">
    <source>
        <dbReference type="ARBA" id="ARBA00022741"/>
    </source>
</evidence>
<gene>
    <name evidence="14" type="ORF">BLGHR1_10735</name>
</gene>
<keyword evidence="6" id="KW-0862">Zinc</keyword>
<dbReference type="InterPro" id="IPR024909">
    <property type="entry name" value="Cys-tRNA/MSH_ligase"/>
</dbReference>
<dbReference type="InterPro" id="IPR015803">
    <property type="entry name" value="Cys-tRNA-ligase"/>
</dbReference>
<evidence type="ECO:0000313" key="14">
    <source>
        <dbReference type="EMBL" id="SZF00012.1"/>
    </source>
</evidence>
<evidence type="ECO:0000256" key="11">
    <source>
        <dbReference type="SAM" id="Coils"/>
    </source>
</evidence>